<dbReference type="SUPFAM" id="SSF55797">
    <property type="entry name" value="PR-1-like"/>
    <property type="match status" value="1"/>
</dbReference>
<dbReference type="Pfam" id="PF00188">
    <property type="entry name" value="CAP"/>
    <property type="match status" value="1"/>
</dbReference>
<dbReference type="PANTHER" id="PTHR31157">
    <property type="entry name" value="SCP DOMAIN-CONTAINING PROTEIN"/>
    <property type="match status" value="1"/>
</dbReference>
<sequence length="231" mass="24350">MKAMLMITLASLAVIAAQPMEAPNKCGPPAASSTTSITTTSATNTFTATTTSTVSTPSNSPSTTGFISSTTPSTTSYTSSTTSSTTIKPSSTTSSASPTATVIINSPGNKVDQSLCLQNVNQFRSQKGQGALRYDSRLEQLATYHSTFMFTTMNFTTWNANGTLGERLDKMGVQHGYADVDIGIGFSNATEAVDAWTTSSRHVAKFIDATINAMACAYVDDWWTVNVAAIN</sequence>
<dbReference type="Proteomes" id="UP000268162">
    <property type="component" value="Unassembled WGS sequence"/>
</dbReference>
<evidence type="ECO:0000259" key="3">
    <source>
        <dbReference type="Pfam" id="PF00188"/>
    </source>
</evidence>
<dbReference type="AlphaFoldDB" id="A0A4V1J458"/>
<feature type="region of interest" description="Disordered" evidence="1">
    <location>
        <begin position="49"/>
        <end position="101"/>
    </location>
</feature>
<evidence type="ECO:0000313" key="4">
    <source>
        <dbReference type="EMBL" id="RKP34409.1"/>
    </source>
</evidence>
<keyword evidence="2" id="KW-0732">Signal</keyword>
<protein>
    <recommendedName>
        <fullName evidence="3">SCP domain-containing protein</fullName>
    </recommendedName>
</protein>
<feature type="chain" id="PRO_5020253132" description="SCP domain-containing protein" evidence="2">
    <location>
        <begin position="18"/>
        <end position="231"/>
    </location>
</feature>
<gene>
    <name evidence="4" type="ORF">BJ085DRAFT_34924</name>
</gene>
<feature type="signal peptide" evidence="2">
    <location>
        <begin position="1"/>
        <end position="17"/>
    </location>
</feature>
<dbReference type="EMBL" id="ML003215">
    <property type="protein sequence ID" value="RKP34409.1"/>
    <property type="molecule type" value="Genomic_DNA"/>
</dbReference>
<name>A0A4V1J458_9FUNG</name>
<keyword evidence="5" id="KW-1185">Reference proteome</keyword>
<dbReference type="Gene3D" id="3.40.33.10">
    <property type="entry name" value="CAP"/>
    <property type="match status" value="1"/>
</dbReference>
<evidence type="ECO:0000256" key="2">
    <source>
        <dbReference type="SAM" id="SignalP"/>
    </source>
</evidence>
<accession>A0A4V1J458</accession>
<evidence type="ECO:0000256" key="1">
    <source>
        <dbReference type="SAM" id="MobiDB-lite"/>
    </source>
</evidence>
<dbReference type="PANTHER" id="PTHR31157:SF1">
    <property type="entry name" value="SCP DOMAIN-CONTAINING PROTEIN"/>
    <property type="match status" value="1"/>
</dbReference>
<evidence type="ECO:0000313" key="5">
    <source>
        <dbReference type="Proteomes" id="UP000268162"/>
    </source>
</evidence>
<dbReference type="CDD" id="cd05379">
    <property type="entry name" value="CAP_bacterial"/>
    <property type="match status" value="1"/>
</dbReference>
<feature type="domain" description="SCP" evidence="3">
    <location>
        <begin position="117"/>
        <end position="221"/>
    </location>
</feature>
<dbReference type="InterPro" id="IPR035940">
    <property type="entry name" value="CAP_sf"/>
</dbReference>
<organism evidence="4 5">
    <name type="scientific">Dimargaris cristalligena</name>
    <dbReference type="NCBI Taxonomy" id="215637"/>
    <lineage>
        <taxon>Eukaryota</taxon>
        <taxon>Fungi</taxon>
        <taxon>Fungi incertae sedis</taxon>
        <taxon>Zoopagomycota</taxon>
        <taxon>Kickxellomycotina</taxon>
        <taxon>Dimargaritomycetes</taxon>
        <taxon>Dimargaritales</taxon>
        <taxon>Dimargaritaceae</taxon>
        <taxon>Dimargaris</taxon>
    </lineage>
</organism>
<reference evidence="5" key="1">
    <citation type="journal article" date="2018" name="Nat. Microbiol.">
        <title>Leveraging single-cell genomics to expand the fungal tree of life.</title>
        <authorList>
            <person name="Ahrendt S.R."/>
            <person name="Quandt C.A."/>
            <person name="Ciobanu D."/>
            <person name="Clum A."/>
            <person name="Salamov A."/>
            <person name="Andreopoulos B."/>
            <person name="Cheng J.F."/>
            <person name="Woyke T."/>
            <person name="Pelin A."/>
            <person name="Henrissat B."/>
            <person name="Reynolds N.K."/>
            <person name="Benny G.L."/>
            <person name="Smith M.E."/>
            <person name="James T.Y."/>
            <person name="Grigoriev I.V."/>
        </authorList>
    </citation>
    <scope>NUCLEOTIDE SEQUENCE [LARGE SCALE GENOMIC DNA]</scope>
    <source>
        <strain evidence="5">RSA 468</strain>
    </source>
</reference>
<proteinExistence type="predicted"/>
<dbReference type="InterPro" id="IPR014044">
    <property type="entry name" value="CAP_dom"/>
</dbReference>